<dbReference type="Proteomes" id="UP000002204">
    <property type="component" value="Chromosome"/>
</dbReference>
<keyword evidence="2" id="KW-1133">Transmembrane helix</keyword>
<protein>
    <submittedName>
        <fullName evidence="4">Conserved hypothetical membrane protein</fullName>
    </submittedName>
</protein>
<evidence type="ECO:0000259" key="3">
    <source>
        <dbReference type="Pfam" id="PF23636"/>
    </source>
</evidence>
<evidence type="ECO:0000256" key="2">
    <source>
        <dbReference type="SAM" id="Phobius"/>
    </source>
</evidence>
<sequence>MEQRSVQRAGHVSGHPSESRETAMSDTTSVKQGFAVGTSIGAAVILVTVGIVQFFQGLAAVAENEVFVVGIDYVYQFDLTTWGWIHLVLGALVALVGLALFTGTAWARVSAVVICAISIIANFLWLPYYPWWSTLIIALNIVVIWAVSTWKPTQTTHAAAHAPTTPTQSV</sequence>
<evidence type="ECO:0000313" key="5">
    <source>
        <dbReference type="Proteomes" id="UP000002204"/>
    </source>
</evidence>
<proteinExistence type="predicted"/>
<organism evidence="4 5">
    <name type="scientific">Rhodococcus erythropolis (strain PR4 / NBRC 100887)</name>
    <dbReference type="NCBI Taxonomy" id="234621"/>
    <lineage>
        <taxon>Bacteria</taxon>
        <taxon>Bacillati</taxon>
        <taxon>Actinomycetota</taxon>
        <taxon>Actinomycetes</taxon>
        <taxon>Mycobacteriales</taxon>
        <taxon>Nocardiaceae</taxon>
        <taxon>Rhodococcus</taxon>
        <taxon>Rhodococcus erythropolis group</taxon>
    </lineage>
</organism>
<reference evidence="4 5" key="2">
    <citation type="journal article" date="2006" name="Environ. Microbiol.">
        <title>Sequence analysis of three plasmids harboured in Rhodococcus erythropolis strain PR4.</title>
        <authorList>
            <person name="Sekine M."/>
            <person name="Tanikawa S."/>
            <person name="Omata S."/>
            <person name="Saito M."/>
            <person name="Fujisawa T."/>
            <person name="Tsukatani N."/>
            <person name="Tajima T."/>
            <person name="Sekigawa T."/>
            <person name="Kosugi H."/>
            <person name="Matsuo Y."/>
            <person name="Nishiko R."/>
            <person name="Imamura K."/>
            <person name="Ito M."/>
            <person name="Narita H."/>
            <person name="Tago S."/>
            <person name="Fujita N."/>
            <person name="Harayama S."/>
        </authorList>
    </citation>
    <scope>NUCLEOTIDE SEQUENCE [LARGE SCALE GENOMIC DNA]</scope>
    <source>
        <strain evidence="5">PR4 / NBRC 100887</strain>
    </source>
</reference>
<dbReference type="KEGG" id="rer:RER_32380"/>
<name>C1A011_RHOE4</name>
<feature type="transmembrane region" description="Helical" evidence="2">
    <location>
        <begin position="131"/>
        <end position="150"/>
    </location>
</feature>
<keyword evidence="2" id="KW-0812">Transmembrane</keyword>
<dbReference type="EMBL" id="AP008957">
    <property type="protein sequence ID" value="BAH33946.1"/>
    <property type="molecule type" value="Genomic_DNA"/>
</dbReference>
<dbReference type="AlphaFoldDB" id="C1A011"/>
<accession>C1A011</accession>
<feature type="domain" description="DUF7144" evidence="3">
    <location>
        <begin position="40"/>
        <end position="151"/>
    </location>
</feature>
<gene>
    <name evidence="4" type="ordered locus">RER_32380</name>
</gene>
<dbReference type="InterPro" id="IPR055568">
    <property type="entry name" value="DUF7144"/>
</dbReference>
<dbReference type="HOGENOM" id="CLU_118603_1_0_11"/>
<feature type="transmembrane region" description="Helical" evidence="2">
    <location>
        <begin position="106"/>
        <end position="125"/>
    </location>
</feature>
<evidence type="ECO:0000313" key="4">
    <source>
        <dbReference type="EMBL" id="BAH33946.1"/>
    </source>
</evidence>
<dbReference type="Pfam" id="PF23636">
    <property type="entry name" value="DUF7144"/>
    <property type="match status" value="1"/>
</dbReference>
<feature type="region of interest" description="Disordered" evidence="1">
    <location>
        <begin position="1"/>
        <end position="26"/>
    </location>
</feature>
<keyword evidence="2" id="KW-0472">Membrane</keyword>
<dbReference type="eggNOG" id="ENOG5032TA6">
    <property type="taxonomic scope" value="Bacteria"/>
</dbReference>
<feature type="transmembrane region" description="Helical" evidence="2">
    <location>
        <begin position="82"/>
        <end position="101"/>
    </location>
</feature>
<feature type="transmembrane region" description="Helical" evidence="2">
    <location>
        <begin position="34"/>
        <end position="62"/>
    </location>
</feature>
<reference evidence="5" key="1">
    <citation type="submission" date="2005-03" db="EMBL/GenBank/DDBJ databases">
        <title>Comparison of the complete genome sequences of Rhodococcus erythropolis PR4 and Rhodococcus opacus B4.</title>
        <authorList>
            <person name="Takarada H."/>
            <person name="Sekine M."/>
            <person name="Hosoyama A."/>
            <person name="Yamada R."/>
            <person name="Fujisawa T."/>
            <person name="Omata S."/>
            <person name="Shimizu A."/>
            <person name="Tsukatani N."/>
            <person name="Tanikawa S."/>
            <person name="Fujita N."/>
            <person name="Harayama S."/>
        </authorList>
    </citation>
    <scope>NUCLEOTIDE SEQUENCE [LARGE SCALE GENOMIC DNA]</scope>
    <source>
        <strain evidence="5">PR4 / NBRC 100887</strain>
    </source>
</reference>
<evidence type="ECO:0000256" key="1">
    <source>
        <dbReference type="SAM" id="MobiDB-lite"/>
    </source>
</evidence>